<protein>
    <submittedName>
        <fullName evidence="1">Uncharacterized protein</fullName>
    </submittedName>
</protein>
<accession>A0A9E3H5E4</accession>
<sequence length="120" mass="13363">MYCDRLYYCESSFSFTGKTNYFTRDVRLGDRRDNGKVPSGRIVNEIVAQLKQKPLVLAQDDCQTGDVFTLANLEGKQRKYNGCCCVAKALTDSTVTIDVHDATLSVKPENLNQIASSESI</sequence>
<proteinExistence type="predicted"/>
<reference evidence="1" key="1">
    <citation type="submission" date="2021-05" db="EMBL/GenBank/DDBJ databases">
        <authorList>
            <person name="Pietrasiak N."/>
            <person name="Ward R."/>
            <person name="Stajich J.E."/>
            <person name="Kurbessoian T."/>
        </authorList>
    </citation>
    <scope>NUCLEOTIDE SEQUENCE</scope>
    <source>
        <strain evidence="1">HA4357-MV3</strain>
    </source>
</reference>
<organism evidence="1 2">
    <name type="scientific">Pelatocladus maniniholoensis HA4357-MV3</name>
    <dbReference type="NCBI Taxonomy" id="1117104"/>
    <lineage>
        <taxon>Bacteria</taxon>
        <taxon>Bacillati</taxon>
        <taxon>Cyanobacteriota</taxon>
        <taxon>Cyanophyceae</taxon>
        <taxon>Nostocales</taxon>
        <taxon>Nostocaceae</taxon>
        <taxon>Pelatocladus</taxon>
    </lineage>
</organism>
<dbReference type="AlphaFoldDB" id="A0A9E3H5E4"/>
<comment type="caution">
    <text evidence="1">The sequence shown here is derived from an EMBL/GenBank/DDBJ whole genome shotgun (WGS) entry which is preliminary data.</text>
</comment>
<gene>
    <name evidence="1" type="ORF">KME28_05200</name>
</gene>
<dbReference type="Proteomes" id="UP000813215">
    <property type="component" value="Unassembled WGS sequence"/>
</dbReference>
<evidence type="ECO:0000313" key="1">
    <source>
        <dbReference type="EMBL" id="MBW4431133.1"/>
    </source>
</evidence>
<evidence type="ECO:0000313" key="2">
    <source>
        <dbReference type="Proteomes" id="UP000813215"/>
    </source>
</evidence>
<dbReference type="EMBL" id="JAHHHW010000053">
    <property type="protein sequence ID" value="MBW4431133.1"/>
    <property type="molecule type" value="Genomic_DNA"/>
</dbReference>
<name>A0A9E3H5E4_9NOST</name>
<reference evidence="1" key="2">
    <citation type="journal article" date="2022" name="Microbiol. Resour. Announc.">
        <title>Metagenome Sequencing to Explore Phylogenomics of Terrestrial Cyanobacteria.</title>
        <authorList>
            <person name="Ward R.D."/>
            <person name="Stajich J.E."/>
            <person name="Johansen J.R."/>
            <person name="Huntemann M."/>
            <person name="Clum A."/>
            <person name="Foster B."/>
            <person name="Foster B."/>
            <person name="Roux S."/>
            <person name="Palaniappan K."/>
            <person name="Varghese N."/>
            <person name="Mukherjee S."/>
            <person name="Reddy T.B.K."/>
            <person name="Daum C."/>
            <person name="Copeland A."/>
            <person name="Chen I.A."/>
            <person name="Ivanova N.N."/>
            <person name="Kyrpides N.C."/>
            <person name="Shapiro N."/>
            <person name="Eloe-Fadrosh E.A."/>
            <person name="Pietrasiak N."/>
        </authorList>
    </citation>
    <scope>NUCLEOTIDE SEQUENCE</scope>
    <source>
        <strain evidence="1">HA4357-MV3</strain>
    </source>
</reference>